<dbReference type="Proteomes" id="UP000087171">
    <property type="component" value="Chromosome Ca6"/>
</dbReference>
<dbReference type="InterPro" id="IPR036396">
    <property type="entry name" value="Cyt_P450_sf"/>
</dbReference>
<evidence type="ECO:0000256" key="5">
    <source>
        <dbReference type="ARBA" id="ARBA00023002"/>
    </source>
</evidence>
<dbReference type="PRINTS" id="PR00463">
    <property type="entry name" value="EP450I"/>
</dbReference>
<comment type="cofactor">
    <cofactor evidence="1 8">
        <name>heme</name>
        <dbReference type="ChEBI" id="CHEBI:30413"/>
    </cofactor>
</comment>
<keyword evidence="6 8" id="KW-0408">Iron</keyword>
<evidence type="ECO:0000256" key="7">
    <source>
        <dbReference type="ARBA" id="ARBA00023033"/>
    </source>
</evidence>
<feature type="binding site" description="axial binding residue" evidence="8">
    <location>
        <position position="447"/>
    </location>
    <ligand>
        <name>heme</name>
        <dbReference type="ChEBI" id="CHEBI:30413"/>
    </ligand>
    <ligandPart>
        <name>Fe</name>
        <dbReference type="ChEBI" id="CHEBI:18248"/>
    </ligandPart>
</feature>
<dbReference type="GO" id="GO:0005506">
    <property type="term" value="F:iron ion binding"/>
    <property type="evidence" value="ECO:0007669"/>
    <property type="project" value="InterPro"/>
</dbReference>
<keyword evidence="3 8" id="KW-0349">Heme</keyword>
<reference evidence="11" key="1">
    <citation type="journal article" date="2013" name="Nat. Biotechnol.">
        <title>Draft genome sequence of chickpea (Cicer arietinum) provides a resource for trait improvement.</title>
        <authorList>
            <person name="Varshney R.K."/>
            <person name="Song C."/>
            <person name="Saxena R.K."/>
            <person name="Azam S."/>
            <person name="Yu S."/>
            <person name="Sharpe A.G."/>
            <person name="Cannon S."/>
            <person name="Baek J."/>
            <person name="Rosen B.D."/>
            <person name="Tar'an B."/>
            <person name="Millan T."/>
            <person name="Zhang X."/>
            <person name="Ramsay L.D."/>
            <person name="Iwata A."/>
            <person name="Wang Y."/>
            <person name="Nelson W."/>
            <person name="Farmer A.D."/>
            <person name="Gaur P.M."/>
            <person name="Soderlund C."/>
            <person name="Penmetsa R.V."/>
            <person name="Xu C."/>
            <person name="Bharti A.K."/>
            <person name="He W."/>
            <person name="Winter P."/>
            <person name="Zhao S."/>
            <person name="Hane J.K."/>
            <person name="Carrasquilla-Garcia N."/>
            <person name="Condie J.A."/>
            <person name="Upadhyaya H.D."/>
            <person name="Luo M.C."/>
            <person name="Thudi M."/>
            <person name="Gowda C.L."/>
            <person name="Singh N.P."/>
            <person name="Lichtenzveig J."/>
            <person name="Gali K.K."/>
            <person name="Rubio J."/>
            <person name="Nadarajan N."/>
            <person name="Dolezel J."/>
            <person name="Bansal K.C."/>
            <person name="Xu X."/>
            <person name="Edwards D."/>
            <person name="Zhang G."/>
            <person name="Kahl G."/>
            <person name="Gil J."/>
            <person name="Singh K.B."/>
            <person name="Datta S.K."/>
            <person name="Jackson S.A."/>
            <person name="Wang J."/>
            <person name="Cook D.R."/>
        </authorList>
    </citation>
    <scope>NUCLEOTIDE SEQUENCE [LARGE SCALE GENOMIC DNA]</scope>
    <source>
        <strain evidence="11">cv. CDC Frontier</strain>
    </source>
</reference>
<dbReference type="PRINTS" id="PR00385">
    <property type="entry name" value="P450"/>
</dbReference>
<evidence type="ECO:0000256" key="10">
    <source>
        <dbReference type="SAM" id="Phobius"/>
    </source>
</evidence>
<dbReference type="GeneID" id="101492790"/>
<keyword evidence="4 8" id="KW-0479">Metal-binding</keyword>
<evidence type="ECO:0000313" key="11">
    <source>
        <dbReference type="Proteomes" id="UP000087171"/>
    </source>
</evidence>
<keyword evidence="10" id="KW-0472">Membrane</keyword>
<evidence type="ECO:0000256" key="3">
    <source>
        <dbReference type="ARBA" id="ARBA00022617"/>
    </source>
</evidence>
<feature type="transmembrane region" description="Helical" evidence="10">
    <location>
        <begin position="12"/>
        <end position="29"/>
    </location>
</feature>
<keyword evidence="5 9" id="KW-0560">Oxidoreductase</keyword>
<proteinExistence type="inferred from homology"/>
<comment type="similarity">
    <text evidence="2 9">Belongs to the cytochrome P450 family.</text>
</comment>
<dbReference type="PANTHER" id="PTHR47955:SF8">
    <property type="entry name" value="CYTOCHROME P450 71D11-LIKE"/>
    <property type="match status" value="1"/>
</dbReference>
<evidence type="ECO:0000256" key="2">
    <source>
        <dbReference type="ARBA" id="ARBA00010617"/>
    </source>
</evidence>
<dbReference type="InterPro" id="IPR001128">
    <property type="entry name" value="Cyt_P450"/>
</dbReference>
<dbReference type="OrthoDB" id="1470350at2759"/>
<keyword evidence="7 9" id="KW-0503">Monooxygenase</keyword>
<keyword evidence="11" id="KW-1185">Reference proteome</keyword>
<evidence type="ECO:0000256" key="9">
    <source>
        <dbReference type="RuleBase" id="RU000461"/>
    </source>
</evidence>
<dbReference type="FunFam" id="1.10.630.10:FF:000008">
    <property type="entry name" value="Cytochrome P450 71D8"/>
    <property type="match status" value="1"/>
</dbReference>
<dbReference type="KEGG" id="cam:101492790"/>
<dbReference type="CDD" id="cd11072">
    <property type="entry name" value="CYP71-like"/>
    <property type="match status" value="1"/>
</dbReference>
<dbReference type="AlphaFoldDB" id="A0A1S2YLP8"/>
<dbReference type="InterPro" id="IPR002401">
    <property type="entry name" value="Cyt_P450_E_grp-I"/>
</dbReference>
<reference evidence="12" key="2">
    <citation type="submission" date="2025-08" db="UniProtKB">
        <authorList>
            <consortium name="RefSeq"/>
        </authorList>
    </citation>
    <scope>IDENTIFICATION</scope>
    <source>
        <tissue evidence="12">Etiolated seedlings</tissue>
    </source>
</reference>
<dbReference type="Gene3D" id="1.10.630.10">
    <property type="entry name" value="Cytochrome P450"/>
    <property type="match status" value="1"/>
</dbReference>
<dbReference type="eggNOG" id="KOG0156">
    <property type="taxonomic scope" value="Eukaryota"/>
</dbReference>
<gene>
    <name evidence="12" type="primary">LOC101492790</name>
</gene>
<dbReference type="PaxDb" id="3827-XP_004506712.1"/>
<dbReference type="PROSITE" id="PS00086">
    <property type="entry name" value="CYTOCHROME_P450"/>
    <property type="match status" value="1"/>
</dbReference>
<dbReference type="GO" id="GO:0020037">
    <property type="term" value="F:heme binding"/>
    <property type="evidence" value="ECO:0007669"/>
    <property type="project" value="InterPro"/>
</dbReference>
<accession>A0A1S2YLP8</accession>
<evidence type="ECO:0000256" key="1">
    <source>
        <dbReference type="ARBA" id="ARBA00001971"/>
    </source>
</evidence>
<keyword evidence="10" id="KW-0812">Transmembrane</keyword>
<protein>
    <submittedName>
        <fullName evidence="12">Tabersonine 16-hydroxylase 1-like</fullName>
    </submittedName>
</protein>
<sequence>MEVEPKNISSHMFISLFFLFIVFILIWRSKKPNLSNSKLPPGPPKLPLIGNMHQLGSMPHHGLTKLSQKYGPLMHIKLGQLSTIVVSSPEMAKQIMKTHDINFSNRPHLLAADILTYGSKGMSFSTYGSYWRQMRKICTFELLTPKCVKSFQPIREHEVSNIIKEISLNEGSSINISKMINLFSYGLTSRIALGGKSEDQEAFMDAMKDLTKLVGGFSLADLFPSFEVLQVLTGIRSKAEKVHKEIDRILEKILRYHKLESSLETKGINEKTGEDLVDVLLRLQKQNNLEHPLSDSIIKANMLDIFSAGSGTSAKTSEWTMSELIKNPKVMKKAQMEVRRVFETKGYVDEANLHELKYLKSVVKETLRLHAPVPLLLPRECSEKCEINGYVIPAKSKVIINASAIGMDPNYWIEPKKFNPERFIDSSVDYKGVDFQFIPFGAGRRMCPGITFGIVNVEILLANLIFHFDWKLVNGNKAEELDMSESFGLSVRRKHDLYLIPIMYHSSPKC</sequence>
<dbReference type="GO" id="GO:0016705">
    <property type="term" value="F:oxidoreductase activity, acting on paired donors, with incorporation or reduction of molecular oxygen"/>
    <property type="evidence" value="ECO:0007669"/>
    <property type="project" value="InterPro"/>
</dbReference>
<dbReference type="RefSeq" id="XP_004506712.1">
    <property type="nucleotide sequence ID" value="XM_004506655.3"/>
</dbReference>
<evidence type="ECO:0000256" key="4">
    <source>
        <dbReference type="ARBA" id="ARBA00022723"/>
    </source>
</evidence>
<keyword evidence="10" id="KW-1133">Transmembrane helix</keyword>
<dbReference type="GO" id="GO:0004497">
    <property type="term" value="F:monooxygenase activity"/>
    <property type="evidence" value="ECO:0007669"/>
    <property type="project" value="UniProtKB-KW"/>
</dbReference>
<evidence type="ECO:0000313" key="12">
    <source>
        <dbReference type="RefSeq" id="XP_004506712.1"/>
    </source>
</evidence>
<dbReference type="Pfam" id="PF00067">
    <property type="entry name" value="p450"/>
    <property type="match status" value="1"/>
</dbReference>
<organism evidence="11 12">
    <name type="scientific">Cicer arietinum</name>
    <name type="common">Chickpea</name>
    <name type="synonym">Garbanzo</name>
    <dbReference type="NCBI Taxonomy" id="3827"/>
    <lineage>
        <taxon>Eukaryota</taxon>
        <taxon>Viridiplantae</taxon>
        <taxon>Streptophyta</taxon>
        <taxon>Embryophyta</taxon>
        <taxon>Tracheophyta</taxon>
        <taxon>Spermatophyta</taxon>
        <taxon>Magnoliopsida</taxon>
        <taxon>eudicotyledons</taxon>
        <taxon>Gunneridae</taxon>
        <taxon>Pentapetalae</taxon>
        <taxon>rosids</taxon>
        <taxon>fabids</taxon>
        <taxon>Fabales</taxon>
        <taxon>Fabaceae</taxon>
        <taxon>Papilionoideae</taxon>
        <taxon>50 kb inversion clade</taxon>
        <taxon>NPAAA clade</taxon>
        <taxon>Hologalegina</taxon>
        <taxon>IRL clade</taxon>
        <taxon>Cicereae</taxon>
        <taxon>Cicer</taxon>
    </lineage>
</organism>
<dbReference type="SUPFAM" id="SSF48264">
    <property type="entry name" value="Cytochrome P450"/>
    <property type="match status" value="1"/>
</dbReference>
<evidence type="ECO:0000256" key="6">
    <source>
        <dbReference type="ARBA" id="ARBA00023004"/>
    </source>
</evidence>
<name>A0A1S2YLP8_CICAR</name>
<dbReference type="InterPro" id="IPR017972">
    <property type="entry name" value="Cyt_P450_CS"/>
</dbReference>
<evidence type="ECO:0000256" key="8">
    <source>
        <dbReference type="PIRSR" id="PIRSR602401-1"/>
    </source>
</evidence>
<dbReference type="PANTHER" id="PTHR47955">
    <property type="entry name" value="CYTOCHROME P450 FAMILY 71 PROTEIN"/>
    <property type="match status" value="1"/>
</dbReference>